<dbReference type="InterPro" id="IPR015590">
    <property type="entry name" value="Aldehyde_DH_dom"/>
</dbReference>
<comment type="similarity">
    <text evidence="1 4 7">Belongs to the aldehyde dehydrogenase family.</text>
</comment>
<evidence type="ECO:0000256" key="6">
    <source>
        <dbReference type="PROSITE-ProRule" id="PRU10007"/>
    </source>
</evidence>
<reference evidence="9" key="1">
    <citation type="journal article" date="2022" name="Arch. Microbiol.">
        <title>Microbulbifer okhotskensis sp. nov., isolated from a deep bottom sediment of the Okhotsk Sea.</title>
        <authorList>
            <person name="Romanenko L."/>
            <person name="Kurilenko V."/>
            <person name="Otstavnykh N."/>
            <person name="Velansky P."/>
            <person name="Isaeva M."/>
            <person name="Mikhailov V."/>
        </authorList>
    </citation>
    <scope>NUCLEOTIDE SEQUENCE</scope>
    <source>
        <strain evidence="9">OS29</strain>
    </source>
</reference>
<comment type="caution">
    <text evidence="9">The sequence shown here is derived from an EMBL/GenBank/DDBJ whole genome shotgun (WGS) entry which is preliminary data.</text>
</comment>
<gene>
    <name evidence="9" type="ORF">MO867_07500</name>
</gene>
<dbReference type="PROSITE" id="PS00070">
    <property type="entry name" value="ALDEHYDE_DEHYDR_CYS"/>
    <property type="match status" value="1"/>
</dbReference>
<dbReference type="InterPro" id="IPR016161">
    <property type="entry name" value="Ald_DH/histidinol_DH"/>
</dbReference>
<dbReference type="FunFam" id="3.40.605.10:FF:000004">
    <property type="entry name" value="Aldehyde dehydrogenase"/>
    <property type="match status" value="1"/>
</dbReference>
<evidence type="ECO:0000259" key="8">
    <source>
        <dbReference type="Pfam" id="PF00171"/>
    </source>
</evidence>
<evidence type="ECO:0000256" key="1">
    <source>
        <dbReference type="ARBA" id="ARBA00009986"/>
    </source>
</evidence>
<feature type="active site" evidence="5">
    <location>
        <position position="253"/>
    </location>
</feature>
<keyword evidence="2 4" id="KW-0560">Oxidoreductase</keyword>
<dbReference type="AlphaFoldDB" id="A0A9X2EL16"/>
<dbReference type="GO" id="GO:0004029">
    <property type="term" value="F:aldehyde dehydrogenase (NAD+) activity"/>
    <property type="evidence" value="ECO:0007669"/>
    <property type="project" value="TreeGrafter"/>
</dbReference>
<evidence type="ECO:0000256" key="5">
    <source>
        <dbReference type="PIRSR" id="PIRSR036492-1"/>
    </source>
</evidence>
<protein>
    <recommendedName>
        <fullName evidence="4">Aldehyde dehydrogenase</fullName>
    </recommendedName>
</protein>
<feature type="domain" description="Aldehyde dehydrogenase" evidence="8">
    <location>
        <begin position="4"/>
        <end position="437"/>
    </location>
</feature>
<dbReference type="Proteomes" id="UP001139028">
    <property type="component" value="Unassembled WGS sequence"/>
</dbReference>
<keyword evidence="3" id="KW-0520">NAD</keyword>
<dbReference type="PANTHER" id="PTHR43570">
    <property type="entry name" value="ALDEHYDE DEHYDROGENASE"/>
    <property type="match status" value="1"/>
</dbReference>
<dbReference type="FunFam" id="3.40.309.10:FF:000003">
    <property type="entry name" value="Aldehyde dehydrogenase"/>
    <property type="match status" value="1"/>
</dbReference>
<evidence type="ECO:0000313" key="10">
    <source>
        <dbReference type="Proteomes" id="UP001139028"/>
    </source>
</evidence>
<evidence type="ECO:0000256" key="2">
    <source>
        <dbReference type="ARBA" id="ARBA00023002"/>
    </source>
</evidence>
<dbReference type="Pfam" id="PF00171">
    <property type="entry name" value="Aldedh"/>
    <property type="match status" value="1"/>
</dbReference>
<dbReference type="Gene3D" id="3.40.309.10">
    <property type="entry name" value="Aldehyde Dehydrogenase, Chain A, domain 2"/>
    <property type="match status" value="1"/>
</dbReference>
<dbReference type="GO" id="GO:0005737">
    <property type="term" value="C:cytoplasm"/>
    <property type="evidence" value="ECO:0007669"/>
    <property type="project" value="TreeGrafter"/>
</dbReference>
<evidence type="ECO:0000256" key="4">
    <source>
        <dbReference type="PIRNR" id="PIRNR036492"/>
    </source>
</evidence>
<proteinExistence type="inferred from homology"/>
<organism evidence="9 10">
    <name type="scientific">Microbulbifer okhotskensis</name>
    <dbReference type="NCBI Taxonomy" id="2926617"/>
    <lineage>
        <taxon>Bacteria</taxon>
        <taxon>Pseudomonadati</taxon>
        <taxon>Pseudomonadota</taxon>
        <taxon>Gammaproteobacteria</taxon>
        <taxon>Cellvibrionales</taxon>
        <taxon>Microbulbiferaceae</taxon>
        <taxon>Microbulbifer</taxon>
    </lineage>
</organism>
<dbReference type="PROSITE" id="PS00687">
    <property type="entry name" value="ALDEHYDE_DEHYDR_GLU"/>
    <property type="match status" value="1"/>
</dbReference>
<dbReference type="InterPro" id="IPR016162">
    <property type="entry name" value="Ald_DH_N"/>
</dbReference>
<dbReference type="GO" id="GO:0006081">
    <property type="term" value="P:aldehyde metabolic process"/>
    <property type="evidence" value="ECO:0007669"/>
    <property type="project" value="InterPro"/>
</dbReference>
<dbReference type="PANTHER" id="PTHR43570:SF16">
    <property type="entry name" value="ALDEHYDE DEHYDROGENASE TYPE III, ISOFORM Q"/>
    <property type="match status" value="1"/>
</dbReference>
<dbReference type="PIRSF" id="PIRSF036492">
    <property type="entry name" value="ALDH"/>
    <property type="match status" value="1"/>
</dbReference>
<dbReference type="CDD" id="cd07087">
    <property type="entry name" value="ALDH_F3-13-14_CALDH-like"/>
    <property type="match status" value="1"/>
</dbReference>
<dbReference type="InterPro" id="IPR029510">
    <property type="entry name" value="Ald_DH_CS_GLU"/>
</dbReference>
<accession>A0A9X2EL16</accession>
<dbReference type="InterPro" id="IPR012394">
    <property type="entry name" value="Aldehyde_DH_NAD(P)"/>
</dbReference>
<keyword evidence="10" id="KW-1185">Reference proteome</keyword>
<dbReference type="InterPro" id="IPR016160">
    <property type="entry name" value="Ald_DH_CS_CYS"/>
</dbReference>
<dbReference type="EMBL" id="JALBWM010000022">
    <property type="protein sequence ID" value="MCO1334187.1"/>
    <property type="molecule type" value="Genomic_DNA"/>
</dbReference>
<evidence type="ECO:0000256" key="3">
    <source>
        <dbReference type="ARBA" id="ARBA00023027"/>
    </source>
</evidence>
<dbReference type="SUPFAM" id="SSF53720">
    <property type="entry name" value="ALDH-like"/>
    <property type="match status" value="1"/>
</dbReference>
<dbReference type="Gene3D" id="3.40.605.10">
    <property type="entry name" value="Aldehyde Dehydrogenase, Chain A, domain 1"/>
    <property type="match status" value="1"/>
</dbReference>
<name>A0A9X2EL16_9GAMM</name>
<feature type="active site" evidence="5 6">
    <location>
        <position position="219"/>
    </location>
</feature>
<sequence length="466" mass="51594">MLSDLSTASDRDAAALVAGLRAYFRSGSTAEVSWRRKQLSQLRKMISENEERFLQVLHADLRKAPQEGYLTEISFLYNDIDHTLKSLKKWVRPRKVNSPMLTQPAKSYVQPEPLGVVLVIGAWNYPLQLLLSPLVPVIAAGNCAVVKPSELSPATSRLIAELLPRYLDNDAFACVEGSVAETTALLEQRWDHIMYTGGGRVGKIVMGAAAKHLTPVTLELGGKSPCIVADDADLEVAARRIAWGKFTNAGQTCIAPDYVLCSKDTANRLTPLLQRVLREMFGEHPRESPDYGRIVNSQHTLRLADYLGDGEVVAGGEVDVDDCYMAPTLMRNVNLSAGVMQDEVFGPILPIVDLDDFSKVEEFVNNREKPLALYVFTRDDALANGILSRCSSGNACVNDCMMFMLAQDLPFGGVGASGMGAYHGEHGFRTFSHYKAVMRRRNILDIDIRYAPYSNRKMKFLRMLSK</sequence>
<dbReference type="InterPro" id="IPR016163">
    <property type="entry name" value="Ald_DH_C"/>
</dbReference>
<evidence type="ECO:0000256" key="7">
    <source>
        <dbReference type="RuleBase" id="RU003345"/>
    </source>
</evidence>
<evidence type="ECO:0000313" key="9">
    <source>
        <dbReference type="EMBL" id="MCO1334187.1"/>
    </source>
</evidence>